<feature type="region of interest" description="Disordered" evidence="1">
    <location>
        <begin position="373"/>
        <end position="431"/>
    </location>
</feature>
<evidence type="ECO:0000256" key="2">
    <source>
        <dbReference type="SAM" id="SignalP"/>
    </source>
</evidence>
<keyword evidence="4" id="KW-1185">Reference proteome</keyword>
<feature type="compositionally biased region" description="Polar residues" evidence="1">
    <location>
        <begin position="409"/>
        <end position="425"/>
    </location>
</feature>
<feature type="signal peptide" evidence="2">
    <location>
        <begin position="1"/>
        <end position="26"/>
    </location>
</feature>
<protein>
    <submittedName>
        <fullName evidence="3">Uncharacterized protein</fullName>
    </submittedName>
</protein>
<dbReference type="eggNOG" id="ENOG502Z8R4">
    <property type="taxonomic scope" value="Bacteria"/>
</dbReference>
<feature type="chain" id="PRO_5003230509" evidence="2">
    <location>
        <begin position="27"/>
        <end position="940"/>
    </location>
</feature>
<dbReference type="KEGG" id="acm:AciX9_1884"/>
<organism evidence="4">
    <name type="scientific">Granulicella tundricola (strain ATCC BAA-1859 / DSM 23138 / MP5ACTX9)</name>
    <dbReference type="NCBI Taxonomy" id="1198114"/>
    <lineage>
        <taxon>Bacteria</taxon>
        <taxon>Pseudomonadati</taxon>
        <taxon>Acidobacteriota</taxon>
        <taxon>Terriglobia</taxon>
        <taxon>Terriglobales</taxon>
        <taxon>Acidobacteriaceae</taxon>
        <taxon>Granulicella</taxon>
    </lineage>
</organism>
<feature type="compositionally biased region" description="Low complexity" evidence="1">
    <location>
        <begin position="910"/>
        <end position="922"/>
    </location>
</feature>
<feature type="region of interest" description="Disordered" evidence="1">
    <location>
        <begin position="517"/>
        <end position="560"/>
    </location>
</feature>
<reference evidence="4" key="1">
    <citation type="submission" date="2011-01" db="EMBL/GenBank/DDBJ databases">
        <title>Complete sequence of chromosome of Acidobacterium sp. MP5ACTX9.</title>
        <authorList>
            <consortium name="US DOE Joint Genome Institute"/>
            <person name="Lucas S."/>
            <person name="Copeland A."/>
            <person name="Lapidus A."/>
            <person name="Cheng J.-F."/>
            <person name="Goodwin L."/>
            <person name="Pitluck S."/>
            <person name="Teshima H."/>
            <person name="Detter J.C."/>
            <person name="Han C."/>
            <person name="Tapia R."/>
            <person name="Land M."/>
            <person name="Hauser L."/>
            <person name="Kyrpides N."/>
            <person name="Ivanova N."/>
            <person name="Ovchinnikova G."/>
            <person name="Pagani I."/>
            <person name="Rawat S.R."/>
            <person name="Mannisto M."/>
            <person name="Haggblom M.M."/>
            <person name="Woyke T."/>
        </authorList>
    </citation>
    <scope>NUCLEOTIDE SEQUENCE [LARGE SCALE GENOMIC DNA]</scope>
    <source>
        <strain evidence="4">MP5ACTX9</strain>
    </source>
</reference>
<name>E8X034_GRATM</name>
<evidence type="ECO:0000313" key="3">
    <source>
        <dbReference type="EMBL" id="ADW68930.1"/>
    </source>
</evidence>
<feature type="region of interest" description="Disordered" evidence="1">
    <location>
        <begin position="904"/>
        <end position="940"/>
    </location>
</feature>
<evidence type="ECO:0000313" key="4">
    <source>
        <dbReference type="Proteomes" id="UP000000343"/>
    </source>
</evidence>
<keyword evidence="2" id="KW-0732">Signal</keyword>
<evidence type="ECO:0000256" key="1">
    <source>
        <dbReference type="SAM" id="MobiDB-lite"/>
    </source>
</evidence>
<dbReference type="PaxDb" id="1198114-AciX9_1884"/>
<dbReference type="STRING" id="1198114.AciX9_1884"/>
<dbReference type="EMBL" id="CP002480">
    <property type="protein sequence ID" value="ADW68930.1"/>
    <property type="molecule type" value="Genomic_DNA"/>
</dbReference>
<dbReference type="RefSeq" id="WP_013580249.1">
    <property type="nucleotide sequence ID" value="NC_015064.1"/>
</dbReference>
<dbReference type="AlphaFoldDB" id="E8X034"/>
<dbReference type="Proteomes" id="UP000000343">
    <property type="component" value="Chromosome"/>
</dbReference>
<feature type="compositionally biased region" description="Pro residues" evidence="1">
    <location>
        <begin position="923"/>
        <end position="940"/>
    </location>
</feature>
<sequence>MAKLLSRLPALLLLFLCLSSAQNASADARFDLAGPKIDVRVTRNGVTLPIALVPNLQPGDQIWLHPDLPTTQSVHYLLIAVFLRGTTNPPPDNWFVRIETWNKKVREEGAFITVPDEAQQAVLFLAPETGGDFSTLRSAVKGRPGIFVRASQDLTEAGFEQARIEKYLAEMKQVAPGDPAALTEHSNLLARTLNLKPNPECFKRPIDQQFNCLTQTGNQSLLDDGHGQTVVASLSNGPGSDFINQASYTQLAGAGTYSAYVGAVVDLIRLTSSLHTAQYQYIPAIAFPDQSSLNLRLNTPPSFHNPKSVIVIGLPAVQKSTLPPLRPAEPNHTSCLLDPKMVLPIDGAPLVFSTSFAHQMVLHLNLPAGTAAPNGQPDVPLSPDAFQGGLTISQSTPGRRELPDAGTAPTPTRSDAPQPPKSTASLPVPTQPITGTVKGLWGFDSFIGPTLVLQATPGGNWHIVRSPSTPENLIAGQPNHLQIASSGTACIQSMQLEPGDQKIDWKVDEKADLPDHSEAHAATPTPETPSAKDVAVPPRAPVDSKPVTAEVKPAQPLPPPQPAVHPVDLTLNLQHAATPGSIQLAIQQFGQVKADQLGTKTFSEPAKIEAMQFHNGDSTVQLTGHGLDEVKQLTIKDAIFIPQAPAAADPDQPAPKPTSAALTLELAKDAKSPQVKNGEHLSAQVQLQDGRTVDVSTDALPPRPAVSILSRRITQATPSPIQLSSPDEVPLGSQLVFFLKSKAKFDRSEQIEISNADATLQTKLSIKENSLVLQDSHTILATLDPLKTFGPSSFGPFRIRAVAQDGTVGDWLPLATIVRLPTLSQLQCTGTHSQEPNASCLLTGQSLYLIDSIADSIAFTDPTTVPEGFVDTTLAIPHLTSPTFYLRLRDDPTAIQQVTLAMTPPPAPAHPTTTHASAVHPAALPPATQPAPTPQPAPQP</sequence>
<gene>
    <name evidence="3" type="ordered locus">AciX9_1884</name>
</gene>
<proteinExistence type="predicted"/>
<accession>E8X034</accession>
<dbReference type="HOGENOM" id="CLU_342222_0_0_0"/>